<dbReference type="GO" id="GO:0005085">
    <property type="term" value="F:guanyl-nucleotide exchange factor activity"/>
    <property type="evidence" value="ECO:0007669"/>
    <property type="project" value="TreeGrafter"/>
</dbReference>
<protein>
    <submittedName>
        <fullName evidence="4">Ran-interacting Mog1 protein, putative</fullName>
    </submittedName>
</protein>
<comment type="similarity">
    <text evidence="1">Belongs to the MOG1 family.</text>
</comment>
<evidence type="ECO:0000256" key="1">
    <source>
        <dbReference type="ARBA" id="ARBA00010307"/>
    </source>
</evidence>
<gene>
    <name evidence="5" type="ORF">TAT_000296500</name>
    <name evidence="4" type="ORF">TAV_000296600</name>
</gene>
<dbReference type="VEuPathDB" id="PiroplasmaDB:TA17430"/>
<dbReference type="InterPro" id="IPR016123">
    <property type="entry name" value="Mog1/PsbP_a/b/a-sand"/>
</dbReference>
<sequence length="223" mass="25241">MITNKILYNKKINVKVTTPDVAGTLMGSKEVKLYGGAITCQIPSLFEDLCGFLPVPDNQEVFVYHFNVNNNSSTSSSTYDFVLSFEILEYLQDHDELAAGRKLFEDLASTNESRNSEIENIYVGQCVNLGLPEMFPCVSLSGTMEVTRSRNRTEDFHKVIVLLYDVRMPSMFSLVYQRLGYKCEFMVTYTYPVDSGVGISENKKVFEDIVKTIRVLNTNLFPA</sequence>
<dbReference type="EMBL" id="UIVS01000003">
    <property type="protein sequence ID" value="SVP93164.1"/>
    <property type="molecule type" value="Genomic_DNA"/>
</dbReference>
<dbReference type="EMBL" id="UIVT01000003">
    <property type="protein sequence ID" value="SVP93968.1"/>
    <property type="molecule type" value="Genomic_DNA"/>
</dbReference>
<dbReference type="GO" id="GO:0006606">
    <property type="term" value="P:protein import into nucleus"/>
    <property type="evidence" value="ECO:0007669"/>
    <property type="project" value="TreeGrafter"/>
</dbReference>
<keyword evidence="2" id="KW-0813">Transport</keyword>
<dbReference type="GO" id="GO:0005634">
    <property type="term" value="C:nucleus"/>
    <property type="evidence" value="ECO:0007669"/>
    <property type="project" value="TreeGrafter"/>
</dbReference>
<dbReference type="PANTHER" id="PTHR15837">
    <property type="entry name" value="RAN GUANINE NUCLEOTIDE RELEASE FACTOR"/>
    <property type="match status" value="1"/>
</dbReference>
<reference evidence="4" key="1">
    <citation type="submission" date="2018-07" db="EMBL/GenBank/DDBJ databases">
        <authorList>
            <person name="Quirk P.G."/>
            <person name="Krulwich T.A."/>
        </authorList>
    </citation>
    <scope>NUCLEOTIDE SEQUENCE</scope>
    <source>
        <strain evidence="4">Anand</strain>
    </source>
</reference>
<dbReference type="PANTHER" id="PTHR15837:SF0">
    <property type="entry name" value="RAN GUANINE NUCLEOTIDE RELEASE FACTOR"/>
    <property type="match status" value="1"/>
</dbReference>
<dbReference type="Pfam" id="PF04603">
    <property type="entry name" value="Mog1"/>
    <property type="match status" value="1"/>
</dbReference>
<evidence type="ECO:0000256" key="3">
    <source>
        <dbReference type="ARBA" id="ARBA00022927"/>
    </source>
</evidence>
<dbReference type="InterPro" id="IPR007681">
    <property type="entry name" value="Mog1"/>
</dbReference>
<organism evidence="4">
    <name type="scientific">Theileria annulata</name>
    <dbReference type="NCBI Taxonomy" id="5874"/>
    <lineage>
        <taxon>Eukaryota</taxon>
        <taxon>Sar</taxon>
        <taxon>Alveolata</taxon>
        <taxon>Apicomplexa</taxon>
        <taxon>Aconoidasida</taxon>
        <taxon>Piroplasmida</taxon>
        <taxon>Theileriidae</taxon>
        <taxon>Theileria</taxon>
    </lineage>
</organism>
<dbReference type="Gene3D" id="3.40.1000.10">
    <property type="entry name" value="Mog1/PsbP, alpha/beta/alpha sandwich"/>
    <property type="match status" value="1"/>
</dbReference>
<name>A0A3B0MTP4_THEAN</name>
<dbReference type="GO" id="GO:0031267">
    <property type="term" value="F:small GTPase binding"/>
    <property type="evidence" value="ECO:0007669"/>
    <property type="project" value="TreeGrafter"/>
</dbReference>
<evidence type="ECO:0000313" key="4">
    <source>
        <dbReference type="EMBL" id="SVP93164.1"/>
    </source>
</evidence>
<evidence type="ECO:0000256" key="2">
    <source>
        <dbReference type="ARBA" id="ARBA00022448"/>
    </source>
</evidence>
<evidence type="ECO:0000313" key="5">
    <source>
        <dbReference type="EMBL" id="SVP93968.1"/>
    </source>
</evidence>
<dbReference type="SUPFAM" id="SSF55724">
    <property type="entry name" value="Mog1p/PsbP-like"/>
    <property type="match status" value="1"/>
</dbReference>
<keyword evidence="3" id="KW-0653">Protein transport</keyword>
<accession>A0A3B0MTP4</accession>
<proteinExistence type="inferred from homology"/>
<dbReference type="AlphaFoldDB" id="A0A3B0MTP4"/>